<evidence type="ECO:0000259" key="2">
    <source>
        <dbReference type="Pfam" id="PF05699"/>
    </source>
</evidence>
<dbReference type="InterPro" id="IPR012337">
    <property type="entry name" value="RNaseH-like_sf"/>
</dbReference>
<dbReference type="HOGENOM" id="CLU_468205_0_0_1"/>
<dbReference type="RefSeq" id="XP_007402343.1">
    <property type="nucleotide sequence ID" value="XM_007402281.1"/>
</dbReference>
<reference evidence="3 4" key="1">
    <citation type="journal article" date="2012" name="BMC Genomics">
        <title>Comparative genomics of the white-rot fungi, Phanerochaete carnosa and P. chrysosporium, to elucidate the genetic basis of the distinct wood types they colonize.</title>
        <authorList>
            <person name="Suzuki H."/>
            <person name="MacDonald J."/>
            <person name="Syed K."/>
            <person name="Salamov A."/>
            <person name="Hori C."/>
            <person name="Aerts A."/>
            <person name="Henrissat B."/>
            <person name="Wiebenga A."/>
            <person name="vanKuyk P.A."/>
            <person name="Barry K."/>
            <person name="Lindquist E."/>
            <person name="LaButti K."/>
            <person name="Lapidus A."/>
            <person name="Lucas S."/>
            <person name="Coutinho P."/>
            <person name="Gong Y."/>
            <person name="Samejima M."/>
            <person name="Mahadevan R."/>
            <person name="Abou-Zaid M."/>
            <person name="de Vries R.P."/>
            <person name="Igarashi K."/>
            <person name="Yadav J.S."/>
            <person name="Grigoriev I.V."/>
            <person name="Master E.R."/>
        </authorList>
    </citation>
    <scope>NUCLEOTIDE SEQUENCE [LARGE SCALE GENOMIC DNA]</scope>
    <source>
        <strain evidence="3 4">HHB-10118-sp</strain>
    </source>
</reference>
<dbReference type="AlphaFoldDB" id="K5VQT1"/>
<dbReference type="EMBL" id="JH930549">
    <property type="protein sequence ID" value="EKM49105.1"/>
    <property type="molecule type" value="Genomic_DNA"/>
</dbReference>
<organism evidence="3 4">
    <name type="scientific">Phanerochaete carnosa (strain HHB-10118-sp)</name>
    <name type="common">White-rot fungus</name>
    <name type="synonym">Peniophora carnosa</name>
    <dbReference type="NCBI Taxonomy" id="650164"/>
    <lineage>
        <taxon>Eukaryota</taxon>
        <taxon>Fungi</taxon>
        <taxon>Dikarya</taxon>
        <taxon>Basidiomycota</taxon>
        <taxon>Agaricomycotina</taxon>
        <taxon>Agaricomycetes</taxon>
        <taxon>Polyporales</taxon>
        <taxon>Phanerochaetaceae</taxon>
        <taxon>Phanerochaete</taxon>
    </lineage>
</organism>
<dbReference type="SUPFAM" id="SSF53098">
    <property type="entry name" value="Ribonuclease H-like"/>
    <property type="match status" value="1"/>
</dbReference>
<dbReference type="GO" id="GO:0046983">
    <property type="term" value="F:protein dimerization activity"/>
    <property type="evidence" value="ECO:0007669"/>
    <property type="project" value="InterPro"/>
</dbReference>
<feature type="region of interest" description="Disordered" evidence="1">
    <location>
        <begin position="301"/>
        <end position="333"/>
    </location>
</feature>
<dbReference type="InParanoid" id="K5VQT1"/>
<feature type="compositionally biased region" description="Acidic residues" evidence="1">
    <location>
        <begin position="301"/>
        <end position="312"/>
    </location>
</feature>
<dbReference type="KEGG" id="pco:PHACADRAFT_202009"/>
<dbReference type="PANTHER" id="PTHR23272:SF161">
    <property type="entry name" value="ZINC FINGER BED DOMAIN-CONTAINING PROTEIN RICESLEEPER 1-LIKE"/>
    <property type="match status" value="1"/>
</dbReference>
<feature type="region of interest" description="Disordered" evidence="1">
    <location>
        <begin position="551"/>
        <end position="583"/>
    </location>
</feature>
<evidence type="ECO:0000256" key="1">
    <source>
        <dbReference type="SAM" id="MobiDB-lite"/>
    </source>
</evidence>
<dbReference type="OrthoDB" id="2802474at2759"/>
<feature type="compositionally biased region" description="Pro residues" evidence="1">
    <location>
        <begin position="371"/>
        <end position="387"/>
    </location>
</feature>
<dbReference type="GeneID" id="18911768"/>
<gene>
    <name evidence="3" type="ORF">PHACADRAFT_202009</name>
</gene>
<dbReference type="InterPro" id="IPR008906">
    <property type="entry name" value="HATC_C_dom"/>
</dbReference>
<sequence length="583" mass="64623">HVDNFVTAIARDEKDKTKRRKLEALRLTSDEWERADLFTQLLAHADERQHAFSSETHPCLQYAIPALEGLHKAWSTRAAKDRYSHFSNALHAGADKIVEYYDKMGDSKAYIISMYLAPDAKGSHFEKHWDVGLQKEAEALMEQVFSERYTKLNAASMQSAATATSSKPGASLKPQTSKRVLSDNESDDDETQLGSDSTSASKPWYAEYRRYLQTREDIPPGVSHVQWWGRNAYRYPTWASLALDYLPIMATSVSSSDGGITISKRRNCLKGDIVEGLQCLKCAIQRDLLFKEHGPCSAQEDESLLDAADDSVDTTTNDGELVEGDESKEGGEHSWDEILEDDDDIYENLSTESPATTTARLRAGLVLVSGPGPPKPSPSPGFEPKPGPHITSSNTGIRIETVTFVCPNIGDTGISLLLAQLEAALTEMNSPHVPELWIDCETEDATMGLIGGILEERILVQPRMGPSKVTVVIKPPRDTYYNLTVGEILSAPTCISQDDKTIPLTTAQRTKWVTRWSYKGRDYYLQQLQDAAREAGATISTSSWMEQCAVRGPEDGAAGRVQRITEDENEEWEDEDESSSDSD</sequence>
<proteinExistence type="predicted"/>
<feature type="region of interest" description="Disordered" evidence="1">
    <location>
        <begin position="366"/>
        <end position="394"/>
    </location>
</feature>
<feature type="compositionally biased region" description="Acidic residues" evidence="1">
    <location>
        <begin position="567"/>
        <end position="583"/>
    </location>
</feature>
<evidence type="ECO:0000313" key="4">
    <source>
        <dbReference type="Proteomes" id="UP000008370"/>
    </source>
</evidence>
<keyword evidence="4" id="KW-1185">Reference proteome</keyword>
<protein>
    <recommendedName>
        <fullName evidence="2">HAT C-terminal dimerisation domain-containing protein</fullName>
    </recommendedName>
</protein>
<feature type="domain" description="HAT C-terminal dimerisation" evidence="2">
    <location>
        <begin position="207"/>
        <end position="281"/>
    </location>
</feature>
<accession>K5VQT1</accession>
<name>K5VQT1_PHACS</name>
<feature type="region of interest" description="Disordered" evidence="1">
    <location>
        <begin position="160"/>
        <end position="199"/>
    </location>
</feature>
<dbReference type="PANTHER" id="PTHR23272">
    <property type="entry name" value="BED FINGER-RELATED"/>
    <property type="match status" value="1"/>
</dbReference>
<dbReference type="Pfam" id="PF05699">
    <property type="entry name" value="Dimer_Tnp_hAT"/>
    <property type="match status" value="1"/>
</dbReference>
<feature type="non-terminal residue" evidence="3">
    <location>
        <position position="1"/>
    </location>
</feature>
<evidence type="ECO:0000313" key="3">
    <source>
        <dbReference type="EMBL" id="EKM49105.1"/>
    </source>
</evidence>
<dbReference type="Proteomes" id="UP000008370">
    <property type="component" value="Unassembled WGS sequence"/>
</dbReference>